<organism evidence="1 2">
    <name type="scientific">Fusarium tricinctum</name>
    <dbReference type="NCBI Taxonomy" id="61284"/>
    <lineage>
        <taxon>Eukaryota</taxon>
        <taxon>Fungi</taxon>
        <taxon>Dikarya</taxon>
        <taxon>Ascomycota</taxon>
        <taxon>Pezizomycotina</taxon>
        <taxon>Sordariomycetes</taxon>
        <taxon>Hypocreomycetidae</taxon>
        <taxon>Hypocreales</taxon>
        <taxon>Nectriaceae</taxon>
        <taxon>Fusarium</taxon>
        <taxon>Fusarium tricinctum species complex</taxon>
    </lineage>
</organism>
<comment type="caution">
    <text evidence="1">The sequence shown here is derived from an EMBL/GenBank/DDBJ whole genome shotgun (WGS) entry which is preliminary data.</text>
</comment>
<protein>
    <recommendedName>
        <fullName evidence="3">NACHT-NTPase and P-loop NTPases N-terminal domain-containing protein</fullName>
    </recommendedName>
</protein>
<sequence length="681" mass="79205">METTASIIAFIDIAGKIVGLIIKVNQLWGEAKDLPHDLRDLLDELEDFALIFEELKDQLEYDQAHNTKSNSSYINRSFMAANKAKDMLEELATEIYLTIQSKREGLQRTLTSFKLLIRKEKIERYQTRLKRAITLLQTAISTYQISMMRQNTEVIVRRVTTDFGQRFDNLQLEQSSTITTIKKNERKYDRTCHNMDGKQQKMTALQRRHLNSSKPYIPSWTGRFSMASTSTKGAWQAYLQLPDWLSPSIHTFQSYPTRSGWSFNYRVYNVVAPDSEIIMRIQNGDKNGVLELFDNRQASPFDKDADGASLLYHAAQSKHYDICQLLLSMGLEDTLFEVVGRDRESPLKPLVYNPNRTSLDYDWGRIVTLFQTYLQDPEDMPVSRLFDFLHEWAYSDDYVFIFRARFMPKYYTWPSRVRFEAVRLGSYHLRSFASLPKLLSEDSKISKSDVTLSSHENLSLVHSAAICLGIRFADEAIPKRRAEFQWHIYNDAWDEFVISVVSVARPEDLHHIESVSPWDVYRVPQWTGTPLISLIGGALCYLTSGISFFHWDDVFKKTIHQWLEDLKVAGVDLLEYGVQERSRFRDMTLRGAFDSDAIVSSRVLIRETMARGSYDVNLSAAARERCTENHWVPIRMIDLKFGEEVADWELLWAPEFEYMACEFWRLIEEESFIMPGAWIED</sequence>
<name>A0A8K0WGA2_9HYPO</name>
<evidence type="ECO:0000313" key="1">
    <source>
        <dbReference type="EMBL" id="KAH7256567.1"/>
    </source>
</evidence>
<evidence type="ECO:0000313" key="2">
    <source>
        <dbReference type="Proteomes" id="UP000813427"/>
    </source>
</evidence>
<dbReference type="OrthoDB" id="3200163at2759"/>
<proteinExistence type="predicted"/>
<keyword evidence="2" id="KW-1185">Reference proteome</keyword>
<accession>A0A8K0WGA2</accession>
<dbReference type="EMBL" id="JAGPXF010000002">
    <property type="protein sequence ID" value="KAH7256567.1"/>
    <property type="molecule type" value="Genomic_DNA"/>
</dbReference>
<dbReference type="AlphaFoldDB" id="A0A8K0WGA2"/>
<dbReference type="Proteomes" id="UP000813427">
    <property type="component" value="Unassembled WGS sequence"/>
</dbReference>
<gene>
    <name evidence="1" type="ORF">BKA59DRAFT_521850</name>
</gene>
<evidence type="ECO:0008006" key="3">
    <source>
        <dbReference type="Google" id="ProtNLM"/>
    </source>
</evidence>
<dbReference type="SUPFAM" id="SSF48403">
    <property type="entry name" value="Ankyrin repeat"/>
    <property type="match status" value="1"/>
</dbReference>
<dbReference type="InterPro" id="IPR036770">
    <property type="entry name" value="Ankyrin_rpt-contain_sf"/>
</dbReference>
<dbReference type="Gene3D" id="1.25.40.20">
    <property type="entry name" value="Ankyrin repeat-containing domain"/>
    <property type="match status" value="1"/>
</dbReference>
<reference evidence="1" key="1">
    <citation type="journal article" date="2021" name="Nat. Commun.">
        <title>Genetic determinants of endophytism in the Arabidopsis root mycobiome.</title>
        <authorList>
            <person name="Mesny F."/>
            <person name="Miyauchi S."/>
            <person name="Thiergart T."/>
            <person name="Pickel B."/>
            <person name="Atanasova L."/>
            <person name="Karlsson M."/>
            <person name="Huettel B."/>
            <person name="Barry K.W."/>
            <person name="Haridas S."/>
            <person name="Chen C."/>
            <person name="Bauer D."/>
            <person name="Andreopoulos W."/>
            <person name="Pangilinan J."/>
            <person name="LaButti K."/>
            <person name="Riley R."/>
            <person name="Lipzen A."/>
            <person name="Clum A."/>
            <person name="Drula E."/>
            <person name="Henrissat B."/>
            <person name="Kohler A."/>
            <person name="Grigoriev I.V."/>
            <person name="Martin F.M."/>
            <person name="Hacquard S."/>
        </authorList>
    </citation>
    <scope>NUCLEOTIDE SEQUENCE</scope>
    <source>
        <strain evidence="1">MPI-SDFR-AT-0068</strain>
    </source>
</reference>